<evidence type="ECO:0000313" key="1">
    <source>
        <dbReference type="EMBL" id="MDN5216261.1"/>
    </source>
</evidence>
<comment type="caution">
    <text evidence="1">The sequence shown here is derived from an EMBL/GenBank/DDBJ whole genome shotgun (WGS) entry which is preliminary data.</text>
</comment>
<organism evidence="1 2">
    <name type="scientific">Agaribacillus aureus</name>
    <dbReference type="NCBI Taxonomy" id="3051825"/>
    <lineage>
        <taxon>Bacteria</taxon>
        <taxon>Pseudomonadati</taxon>
        <taxon>Bacteroidota</taxon>
        <taxon>Cytophagia</taxon>
        <taxon>Cytophagales</taxon>
        <taxon>Splendidivirgaceae</taxon>
        <taxon>Agaribacillus</taxon>
    </lineage>
</organism>
<gene>
    <name evidence="1" type="ORF">QQ020_29605</name>
</gene>
<reference evidence="1" key="1">
    <citation type="submission" date="2023-06" db="EMBL/GenBank/DDBJ databases">
        <title>Genomic of Agaribacillus aureum.</title>
        <authorList>
            <person name="Wang G."/>
        </authorList>
    </citation>
    <scope>NUCLEOTIDE SEQUENCE</scope>
    <source>
        <strain evidence="1">BMA12</strain>
    </source>
</reference>
<dbReference type="EMBL" id="JAUJEB010000008">
    <property type="protein sequence ID" value="MDN5216261.1"/>
    <property type="molecule type" value="Genomic_DNA"/>
</dbReference>
<name>A0ABT8LIQ2_9BACT</name>
<dbReference type="Proteomes" id="UP001172083">
    <property type="component" value="Unassembled WGS sequence"/>
</dbReference>
<protein>
    <submittedName>
        <fullName evidence="1">Uncharacterized protein</fullName>
    </submittedName>
</protein>
<evidence type="ECO:0000313" key="2">
    <source>
        <dbReference type="Proteomes" id="UP001172083"/>
    </source>
</evidence>
<accession>A0ABT8LIQ2</accession>
<sequence length="194" mass="22678">MEKKRKAELRQAAELLKLTYQEGDHPDLLSSMEKFKTFSRGERSRKISNLMSGKTEDLALKIFDYRYRTGSGKNSTTHFHTIVHVKSSLMNLPAFSLTPESIFHKIGDFFGVKDIDFDMYPEFSKQYLLKGTEEEAIRKLFNREKLMFFTDNPQFSVEGQNDEMIIFKNHGRVKVPELQQFFTESLKISHLFMG</sequence>
<keyword evidence="2" id="KW-1185">Reference proteome</keyword>
<proteinExistence type="predicted"/>